<dbReference type="RefSeq" id="WP_140011715.1">
    <property type="nucleotide sequence ID" value="NZ_JBHMDG010000010.1"/>
</dbReference>
<sequence>MTTTATPHDHRWFSRHRRTALLGTLAALALTASGCASEPGGGDATPAARPTSAPAASAATPSEHAAAVRTPAASRWRQSGEGSGGSDLVLVDVRVGEHERFDRIVLEFSGAGAPGWTTRYVDHGVQEGSGDVVDLDGDAVLEVFASGTTWPAPDYYGGPGRIRTSGHDGQVDEVYVGGTFEGYTQVLAGTRGRVPVRVLTLTGPPRLVVDVMDEDA</sequence>
<feature type="signal peptide" evidence="2">
    <location>
        <begin position="1"/>
        <end position="36"/>
    </location>
</feature>
<name>A0ABV5K8D4_9ACTN</name>
<comment type="caution">
    <text evidence="4">The sequence shown here is derived from an EMBL/GenBank/DDBJ whole genome shotgun (WGS) entry which is preliminary data.</text>
</comment>
<feature type="compositionally biased region" description="Low complexity" evidence="1">
    <location>
        <begin position="44"/>
        <end position="67"/>
    </location>
</feature>
<protein>
    <recommendedName>
        <fullName evidence="3">AMIN-like domain-containing protein</fullName>
    </recommendedName>
</protein>
<proteinExistence type="predicted"/>
<dbReference type="EMBL" id="JBHMDG010000010">
    <property type="protein sequence ID" value="MFB9313012.1"/>
    <property type="molecule type" value="Genomic_DNA"/>
</dbReference>
<keyword evidence="5" id="KW-1185">Reference proteome</keyword>
<evidence type="ECO:0000256" key="1">
    <source>
        <dbReference type="SAM" id="MobiDB-lite"/>
    </source>
</evidence>
<accession>A0ABV5K8D4</accession>
<reference evidence="4 5" key="1">
    <citation type="submission" date="2024-09" db="EMBL/GenBank/DDBJ databases">
        <authorList>
            <person name="Sun Q."/>
            <person name="Mori K."/>
        </authorList>
    </citation>
    <scope>NUCLEOTIDE SEQUENCE [LARGE SCALE GENOMIC DNA]</scope>
    <source>
        <strain evidence="4 5">JCM 9626</strain>
    </source>
</reference>
<dbReference type="InterPro" id="IPR056303">
    <property type="entry name" value="AMIN-like"/>
</dbReference>
<dbReference type="Proteomes" id="UP001589750">
    <property type="component" value="Unassembled WGS sequence"/>
</dbReference>
<dbReference type="Pfam" id="PF24837">
    <property type="entry name" value="AMIN-like"/>
    <property type="match status" value="1"/>
</dbReference>
<gene>
    <name evidence="4" type="ORF">ACFFRI_08145</name>
</gene>
<evidence type="ECO:0000313" key="4">
    <source>
        <dbReference type="EMBL" id="MFB9313012.1"/>
    </source>
</evidence>
<feature type="domain" description="AMIN-like" evidence="3">
    <location>
        <begin position="89"/>
        <end position="212"/>
    </location>
</feature>
<evidence type="ECO:0000313" key="5">
    <source>
        <dbReference type="Proteomes" id="UP001589750"/>
    </source>
</evidence>
<evidence type="ECO:0000256" key="2">
    <source>
        <dbReference type="SAM" id="SignalP"/>
    </source>
</evidence>
<organism evidence="4 5">
    <name type="scientific">Nocardioides plantarum</name>
    <dbReference type="NCBI Taxonomy" id="29299"/>
    <lineage>
        <taxon>Bacteria</taxon>
        <taxon>Bacillati</taxon>
        <taxon>Actinomycetota</taxon>
        <taxon>Actinomycetes</taxon>
        <taxon>Propionibacteriales</taxon>
        <taxon>Nocardioidaceae</taxon>
        <taxon>Nocardioides</taxon>
    </lineage>
</organism>
<evidence type="ECO:0000259" key="3">
    <source>
        <dbReference type="Pfam" id="PF24837"/>
    </source>
</evidence>
<feature type="region of interest" description="Disordered" evidence="1">
    <location>
        <begin position="36"/>
        <end position="84"/>
    </location>
</feature>
<keyword evidence="2" id="KW-0732">Signal</keyword>
<feature type="chain" id="PRO_5045965526" description="AMIN-like domain-containing protein" evidence="2">
    <location>
        <begin position="37"/>
        <end position="216"/>
    </location>
</feature>